<sequence>MQPSDCRTFKNALEDCVDEQGLVVPSVEQLDSIVALMVMVAVSVEHASCVLFKLNPCRELNGQKGMEKKQKRQELGRAVRGIHCYGSHLRWHGAIRMDS</sequence>
<reference evidence="3" key="1">
    <citation type="submission" date="2017-02" db="UniProtKB">
        <authorList>
            <consortium name="WormBaseParasite"/>
        </authorList>
    </citation>
    <scope>IDENTIFICATION</scope>
</reference>
<dbReference type="WBParaSite" id="MCOS_0000508701-mRNA-1">
    <property type="protein sequence ID" value="MCOS_0000508701-mRNA-1"/>
    <property type="gene ID" value="MCOS_0000508701"/>
</dbReference>
<accession>A0A0R3UDT9</accession>
<dbReference type="AlphaFoldDB" id="A0A0R3UDT9"/>
<proteinExistence type="predicted"/>
<evidence type="ECO:0000313" key="2">
    <source>
        <dbReference type="Proteomes" id="UP000267029"/>
    </source>
</evidence>
<protein>
    <submittedName>
        <fullName evidence="1 3">Uncharacterized protein</fullName>
    </submittedName>
</protein>
<gene>
    <name evidence="1" type="ORF">MCOS_LOCUS5088</name>
</gene>
<organism evidence="3">
    <name type="scientific">Mesocestoides corti</name>
    <name type="common">Flatworm</name>
    <dbReference type="NCBI Taxonomy" id="53468"/>
    <lineage>
        <taxon>Eukaryota</taxon>
        <taxon>Metazoa</taxon>
        <taxon>Spiralia</taxon>
        <taxon>Lophotrochozoa</taxon>
        <taxon>Platyhelminthes</taxon>
        <taxon>Cestoda</taxon>
        <taxon>Eucestoda</taxon>
        <taxon>Cyclophyllidea</taxon>
        <taxon>Mesocestoididae</taxon>
        <taxon>Mesocestoides</taxon>
    </lineage>
</organism>
<reference evidence="1 2" key="2">
    <citation type="submission" date="2018-10" db="EMBL/GenBank/DDBJ databases">
        <authorList>
            <consortium name="Pathogen Informatics"/>
        </authorList>
    </citation>
    <scope>NUCLEOTIDE SEQUENCE [LARGE SCALE GENOMIC DNA]</scope>
</reference>
<dbReference type="Proteomes" id="UP000267029">
    <property type="component" value="Unassembled WGS sequence"/>
</dbReference>
<evidence type="ECO:0000313" key="3">
    <source>
        <dbReference type="WBParaSite" id="MCOS_0000508701-mRNA-1"/>
    </source>
</evidence>
<dbReference type="EMBL" id="UXSR01003401">
    <property type="protein sequence ID" value="VDD79085.1"/>
    <property type="molecule type" value="Genomic_DNA"/>
</dbReference>
<evidence type="ECO:0000313" key="1">
    <source>
        <dbReference type="EMBL" id="VDD79085.1"/>
    </source>
</evidence>
<keyword evidence="2" id="KW-1185">Reference proteome</keyword>
<name>A0A0R3UDT9_MESCO</name>